<evidence type="ECO:0000256" key="3">
    <source>
        <dbReference type="ARBA" id="ARBA00022475"/>
    </source>
</evidence>
<reference evidence="10 11" key="1">
    <citation type="journal article" date="2009" name="Stand. Genomic Sci.">
        <title>Complete genome sequence of Beutenbergia cavernae type strain (HKI 0122).</title>
        <authorList>
            <person name="Land M."/>
            <person name="Pukall R."/>
            <person name="Abt B."/>
            <person name="Goker M."/>
            <person name="Rohde M."/>
            <person name="Glavina Del Rio T."/>
            <person name="Tice H."/>
            <person name="Copeland A."/>
            <person name="Cheng J.F."/>
            <person name="Lucas S."/>
            <person name="Chen F."/>
            <person name="Nolan M."/>
            <person name="Bruce D."/>
            <person name="Goodwin L."/>
            <person name="Pitluck S."/>
            <person name="Ivanova N."/>
            <person name="Mavromatis K."/>
            <person name="Ovchinnikova G."/>
            <person name="Pati A."/>
            <person name="Chen A."/>
            <person name="Palaniappan K."/>
            <person name="Hauser L."/>
            <person name="Chang Y.J."/>
            <person name="Jefferies C.C."/>
            <person name="Saunders E."/>
            <person name="Brettin T."/>
            <person name="Detter J.C."/>
            <person name="Han C."/>
            <person name="Chain P."/>
            <person name="Bristow J."/>
            <person name="Eisen J.A."/>
            <person name="Markowitz V."/>
            <person name="Hugenholtz P."/>
            <person name="Kyrpides N.C."/>
            <person name="Klenk H.P."/>
            <person name="Lapidus A."/>
        </authorList>
    </citation>
    <scope>NUCLEOTIDE SEQUENCE [LARGE SCALE GENOMIC DNA]</scope>
    <source>
        <strain evidence="11">ATCC BAA-8 / DSM 12333 / NBRC 16432</strain>
    </source>
</reference>
<feature type="transmembrane region" description="Helical" evidence="7">
    <location>
        <begin position="259"/>
        <end position="280"/>
    </location>
</feature>
<dbReference type="Gene3D" id="1.10.3720.10">
    <property type="entry name" value="MetI-like"/>
    <property type="match status" value="1"/>
</dbReference>
<keyword evidence="2 7" id="KW-0813">Transport</keyword>
<dbReference type="Proteomes" id="UP000007962">
    <property type="component" value="Chromosome"/>
</dbReference>
<dbReference type="KEGG" id="bcv:Bcav_3714"/>
<evidence type="ECO:0000256" key="5">
    <source>
        <dbReference type="ARBA" id="ARBA00022989"/>
    </source>
</evidence>
<keyword evidence="5 7" id="KW-1133">Transmembrane helix</keyword>
<evidence type="ECO:0000256" key="8">
    <source>
        <dbReference type="SAM" id="MobiDB-lite"/>
    </source>
</evidence>
<dbReference type="OrthoDB" id="9794684at2"/>
<keyword evidence="4 7" id="KW-0812">Transmembrane</keyword>
<dbReference type="InterPro" id="IPR000515">
    <property type="entry name" value="MetI-like"/>
</dbReference>
<evidence type="ECO:0000259" key="9">
    <source>
        <dbReference type="PROSITE" id="PS50928"/>
    </source>
</evidence>
<evidence type="ECO:0000313" key="11">
    <source>
        <dbReference type="Proteomes" id="UP000007962"/>
    </source>
</evidence>
<dbReference type="RefSeq" id="WP_015884193.1">
    <property type="nucleotide sequence ID" value="NC_012669.1"/>
</dbReference>
<dbReference type="AlphaFoldDB" id="C5C3P7"/>
<comment type="similarity">
    <text evidence="7">Belongs to the binding-protein-dependent transport system permease family.</text>
</comment>
<dbReference type="PROSITE" id="PS50928">
    <property type="entry name" value="ABC_TM1"/>
    <property type="match status" value="1"/>
</dbReference>
<feature type="transmembrane region" description="Helical" evidence="7">
    <location>
        <begin position="28"/>
        <end position="50"/>
    </location>
</feature>
<proteinExistence type="inferred from homology"/>
<dbReference type="HOGENOM" id="CLU_016047_1_2_11"/>
<dbReference type="SUPFAM" id="SSF161098">
    <property type="entry name" value="MetI-like"/>
    <property type="match status" value="1"/>
</dbReference>
<dbReference type="STRING" id="471853.Bcav_3714"/>
<dbReference type="GO" id="GO:0005886">
    <property type="term" value="C:plasma membrane"/>
    <property type="evidence" value="ECO:0007669"/>
    <property type="project" value="UniProtKB-SubCell"/>
</dbReference>
<evidence type="ECO:0000256" key="7">
    <source>
        <dbReference type="RuleBase" id="RU363032"/>
    </source>
</evidence>
<evidence type="ECO:0000256" key="6">
    <source>
        <dbReference type="ARBA" id="ARBA00023136"/>
    </source>
</evidence>
<feature type="transmembrane region" description="Helical" evidence="7">
    <location>
        <begin position="161"/>
        <end position="182"/>
    </location>
</feature>
<dbReference type="InterPro" id="IPR050901">
    <property type="entry name" value="BP-dep_ABC_trans_perm"/>
</dbReference>
<gene>
    <name evidence="10" type="ordered locus">Bcav_3714</name>
</gene>
<name>C5C3P7_BEUC1</name>
<dbReference type="GO" id="GO:0055085">
    <property type="term" value="P:transmembrane transport"/>
    <property type="evidence" value="ECO:0007669"/>
    <property type="project" value="InterPro"/>
</dbReference>
<feature type="transmembrane region" description="Helical" evidence="7">
    <location>
        <begin position="94"/>
        <end position="114"/>
    </location>
</feature>
<keyword evidence="6 7" id="KW-0472">Membrane</keyword>
<dbReference type="CDD" id="cd06261">
    <property type="entry name" value="TM_PBP2"/>
    <property type="match status" value="1"/>
</dbReference>
<keyword evidence="3" id="KW-1003">Cell membrane</keyword>
<evidence type="ECO:0000256" key="1">
    <source>
        <dbReference type="ARBA" id="ARBA00004651"/>
    </source>
</evidence>
<evidence type="ECO:0000313" key="10">
    <source>
        <dbReference type="EMBL" id="ACQ81956.1"/>
    </source>
</evidence>
<feature type="transmembrane region" description="Helical" evidence="7">
    <location>
        <begin position="126"/>
        <end position="149"/>
    </location>
</feature>
<feature type="domain" description="ABC transmembrane type-1" evidence="9">
    <location>
        <begin position="90"/>
        <end position="280"/>
    </location>
</feature>
<feature type="transmembrane region" description="Helical" evidence="7">
    <location>
        <begin position="203"/>
        <end position="227"/>
    </location>
</feature>
<dbReference type="Pfam" id="PF00528">
    <property type="entry name" value="BPD_transp_1"/>
    <property type="match status" value="1"/>
</dbReference>
<evidence type="ECO:0000256" key="2">
    <source>
        <dbReference type="ARBA" id="ARBA00022448"/>
    </source>
</evidence>
<dbReference type="InterPro" id="IPR035906">
    <property type="entry name" value="MetI-like_sf"/>
</dbReference>
<dbReference type="EMBL" id="CP001618">
    <property type="protein sequence ID" value="ACQ81956.1"/>
    <property type="molecule type" value="Genomic_DNA"/>
</dbReference>
<protein>
    <submittedName>
        <fullName evidence="10">Binding-protein-dependent transport systems inner membrane component</fullName>
    </submittedName>
</protein>
<dbReference type="PANTHER" id="PTHR32243:SF18">
    <property type="entry name" value="INNER MEMBRANE ABC TRANSPORTER PERMEASE PROTEIN YCJP"/>
    <property type="match status" value="1"/>
</dbReference>
<dbReference type="eggNOG" id="COG0395">
    <property type="taxonomic scope" value="Bacteria"/>
</dbReference>
<sequence length="294" mass="31152">MTAVRTATPPSTAAVPSRSPRRRTRRRPWGAGAVISVVLLGSLLPLYWMVATALKPTTEQAAIPATLWPHEMTLEQFGAVFENGTIPAASVRSLGIAVATTIAVVVLGSLSAYAATHLRFRASSSLLSMSFVTQLLPQAATLVPVFIMWRQLGLMDSLPGITLVYVAFQLPVAVWIITGHFASVPREVVEAASVDGARPLTTLFRIVVPMAAPGVAAVAIWCVIGVWSELLFALVLLSSNNQTVPVALASVIGQHTTNWGYLLAAASIASLPPLLLFFLLQKYFADGISGAVKG</sequence>
<keyword evidence="11" id="KW-1185">Reference proteome</keyword>
<evidence type="ECO:0000256" key="4">
    <source>
        <dbReference type="ARBA" id="ARBA00022692"/>
    </source>
</evidence>
<accession>C5C3P7</accession>
<dbReference type="PANTHER" id="PTHR32243">
    <property type="entry name" value="MALTOSE TRANSPORT SYSTEM PERMEASE-RELATED"/>
    <property type="match status" value="1"/>
</dbReference>
<feature type="region of interest" description="Disordered" evidence="8">
    <location>
        <begin position="1"/>
        <end position="27"/>
    </location>
</feature>
<comment type="subcellular location">
    <subcellularLocation>
        <location evidence="1 7">Cell membrane</location>
        <topology evidence="1 7">Multi-pass membrane protein</topology>
    </subcellularLocation>
</comment>
<feature type="compositionally biased region" description="Low complexity" evidence="8">
    <location>
        <begin position="1"/>
        <end position="18"/>
    </location>
</feature>
<organism evidence="10 11">
    <name type="scientific">Beutenbergia cavernae (strain ATCC BAA-8 / DSM 12333 / CCUG 43141 / JCM 11478 / NBRC 16432 / NCIMB 13614 / HKI 0122)</name>
    <dbReference type="NCBI Taxonomy" id="471853"/>
    <lineage>
        <taxon>Bacteria</taxon>
        <taxon>Bacillati</taxon>
        <taxon>Actinomycetota</taxon>
        <taxon>Actinomycetes</taxon>
        <taxon>Micrococcales</taxon>
        <taxon>Beutenbergiaceae</taxon>
        <taxon>Beutenbergia</taxon>
    </lineage>
</organism>